<organism evidence="2 3">
    <name type="scientific">Nonomuraea recticatena</name>
    <dbReference type="NCBI Taxonomy" id="46178"/>
    <lineage>
        <taxon>Bacteria</taxon>
        <taxon>Bacillati</taxon>
        <taxon>Actinomycetota</taxon>
        <taxon>Actinomycetes</taxon>
        <taxon>Streptosporangiales</taxon>
        <taxon>Streptosporangiaceae</taxon>
        <taxon>Nonomuraea</taxon>
    </lineage>
</organism>
<dbReference type="EMBL" id="BAAATE010000003">
    <property type="protein sequence ID" value="GAA2650637.1"/>
    <property type="molecule type" value="Genomic_DNA"/>
</dbReference>
<dbReference type="RefSeq" id="WP_346144697.1">
    <property type="nucleotide sequence ID" value="NZ_BAAATE010000003.1"/>
</dbReference>
<evidence type="ECO:0000313" key="2">
    <source>
        <dbReference type="EMBL" id="GAA2650637.1"/>
    </source>
</evidence>
<protein>
    <submittedName>
        <fullName evidence="2">Uncharacterized protein</fullName>
    </submittedName>
</protein>
<dbReference type="Proteomes" id="UP001501666">
    <property type="component" value="Unassembled WGS sequence"/>
</dbReference>
<keyword evidence="3" id="KW-1185">Reference proteome</keyword>
<evidence type="ECO:0000313" key="3">
    <source>
        <dbReference type="Proteomes" id="UP001501666"/>
    </source>
</evidence>
<evidence type="ECO:0000256" key="1">
    <source>
        <dbReference type="SAM" id="Phobius"/>
    </source>
</evidence>
<name>A0ABN3REI8_9ACTN</name>
<proteinExistence type="predicted"/>
<keyword evidence="1" id="KW-0812">Transmembrane</keyword>
<feature type="transmembrane region" description="Helical" evidence="1">
    <location>
        <begin position="45"/>
        <end position="64"/>
    </location>
</feature>
<feature type="transmembrane region" description="Helical" evidence="1">
    <location>
        <begin position="12"/>
        <end position="39"/>
    </location>
</feature>
<sequence length="67" mass="7149">MNLYALALVMEALLGWPLPSSTSGLFLVYGVILIVAGVFGTPVNLWTGISMAVVGGVFLVWSRIRPI</sequence>
<reference evidence="2 3" key="1">
    <citation type="journal article" date="2019" name="Int. J. Syst. Evol. Microbiol.">
        <title>The Global Catalogue of Microorganisms (GCM) 10K type strain sequencing project: providing services to taxonomists for standard genome sequencing and annotation.</title>
        <authorList>
            <consortium name="The Broad Institute Genomics Platform"/>
            <consortium name="The Broad Institute Genome Sequencing Center for Infectious Disease"/>
            <person name="Wu L."/>
            <person name="Ma J."/>
        </authorList>
    </citation>
    <scope>NUCLEOTIDE SEQUENCE [LARGE SCALE GENOMIC DNA]</scope>
    <source>
        <strain evidence="2 3">JCM 6835</strain>
    </source>
</reference>
<comment type="caution">
    <text evidence="2">The sequence shown here is derived from an EMBL/GenBank/DDBJ whole genome shotgun (WGS) entry which is preliminary data.</text>
</comment>
<keyword evidence="1" id="KW-1133">Transmembrane helix</keyword>
<keyword evidence="1" id="KW-0472">Membrane</keyword>
<accession>A0ABN3REI8</accession>
<gene>
    <name evidence="2" type="ORF">GCM10010412_016640</name>
</gene>